<evidence type="ECO:0000313" key="11">
    <source>
        <dbReference type="Proteomes" id="UP000027135"/>
    </source>
</evidence>
<evidence type="ECO:0000256" key="1">
    <source>
        <dbReference type="ARBA" id="ARBA00004651"/>
    </source>
</evidence>
<feature type="transmembrane region" description="Helical" evidence="8">
    <location>
        <begin position="301"/>
        <end position="322"/>
    </location>
</feature>
<dbReference type="Proteomes" id="UP000027135">
    <property type="component" value="Unassembled WGS sequence"/>
</dbReference>
<evidence type="ECO:0000256" key="6">
    <source>
        <dbReference type="ARBA" id="ARBA00022989"/>
    </source>
</evidence>
<sequence length="859" mass="92790">TASILSVSQIFGCLLCGPVLDAFGRKRTLIFTSLPFVVGWAVLCATPQPAQLGLLLLGRVITGVACGIASIPATVYVGEMASDRLRGMLVTWPSVFMSAGILLVYLLGWGLRDDWRLVSGIAIAFPLVASVLVTLYLKETPSWLLSRGRGDEAEESFRWIREVGSRGEMPEDIRQEFQDLLEAAKKKADIHDEIPQISTPDVWKPLVIHNFYFFFMQFGGIQVVSSYAVDIMESAGVSMDPYGAAALLGGVQLAGGVGASFAFSLCGRRVVSMVSGLGMAVTMVGLGIYLEVDDGSSELSWLPLVLILGYIAFANVGFNLIAWGLLGELYPTKVAGLAGGVTTCLANLMGFAAIKLYPAFQDFLRGDSGTSGGAFSFFGAVAGAGTLFVFLFLPETLKKSLEQIGEEFRQPCGILVSFVSSATLLSAGMNLGFSAVALPHMQDPAGTDRLTVEEGSWFASTGFISTLAGCLTCGPLLDKLGRKRTLLVINTPFVLGWLLMWTAPKPAPAAFLYFARLLNGLGAGMVSIPATIYIAEMATSHTRCLLVTWPSLAVSVGILAMYALGLVIQDWRTIAAISASVPVITALSNLVFIRESPIWLLAQGRDEEAETSFEWIRHVKYKAMSKELRAEFQTRKNVFRVVFSALRRSDVWKPLVILNSYFFFMQFSGIPVLIAYAVNIMISEGVALEPYLATLLLGVVKFVFEIAAGFVQNRQVRSGLGMAVCMLGLGVYNQVIVDPDMRHRLDWVPLLLMLGYVVSAAMGFLLIPWAMLGEVFPATVTGLACGITTCAGNFFGFASIKLFPTFVVLLGGSANSQAINCTEGVFYLHGGITAVAVLFIYLYLPETFRKTLKEISDGF</sequence>
<feature type="transmembrane region" description="Helical" evidence="8">
    <location>
        <begin position="241"/>
        <end position="263"/>
    </location>
</feature>
<dbReference type="PROSITE" id="PS50850">
    <property type="entry name" value="MFS"/>
    <property type="match status" value="2"/>
</dbReference>
<feature type="transmembrane region" description="Helical" evidence="8">
    <location>
        <begin position="783"/>
        <end position="804"/>
    </location>
</feature>
<feature type="transmembrane region" description="Helical" evidence="8">
    <location>
        <begin position="690"/>
        <end position="711"/>
    </location>
</feature>
<accession>A0A067RG37</accession>
<feature type="transmembrane region" description="Helical" evidence="8">
    <location>
        <begin position="457"/>
        <end position="477"/>
    </location>
</feature>
<dbReference type="InterPro" id="IPR036259">
    <property type="entry name" value="MFS_trans_sf"/>
</dbReference>
<dbReference type="InParanoid" id="A0A067RG37"/>
<dbReference type="InterPro" id="IPR020846">
    <property type="entry name" value="MFS_dom"/>
</dbReference>
<dbReference type="GO" id="GO:0005886">
    <property type="term" value="C:plasma membrane"/>
    <property type="evidence" value="ECO:0007669"/>
    <property type="project" value="UniProtKB-SubCell"/>
</dbReference>
<evidence type="ECO:0000256" key="4">
    <source>
        <dbReference type="ARBA" id="ARBA00022597"/>
    </source>
</evidence>
<organism evidence="10 11">
    <name type="scientific">Zootermopsis nevadensis</name>
    <name type="common">Dampwood termite</name>
    <dbReference type="NCBI Taxonomy" id="136037"/>
    <lineage>
        <taxon>Eukaryota</taxon>
        <taxon>Metazoa</taxon>
        <taxon>Ecdysozoa</taxon>
        <taxon>Arthropoda</taxon>
        <taxon>Hexapoda</taxon>
        <taxon>Insecta</taxon>
        <taxon>Pterygota</taxon>
        <taxon>Neoptera</taxon>
        <taxon>Polyneoptera</taxon>
        <taxon>Dictyoptera</taxon>
        <taxon>Blattodea</taxon>
        <taxon>Blattoidea</taxon>
        <taxon>Termitoidae</taxon>
        <taxon>Termopsidae</taxon>
        <taxon>Zootermopsis</taxon>
    </lineage>
</organism>
<feature type="transmembrane region" description="Helical" evidence="8">
    <location>
        <begin position="89"/>
        <end position="111"/>
    </location>
</feature>
<dbReference type="PANTHER" id="PTHR48021:SF1">
    <property type="entry name" value="GH07001P-RELATED"/>
    <property type="match status" value="1"/>
</dbReference>
<feature type="transmembrane region" description="Helical" evidence="8">
    <location>
        <begin position="117"/>
        <end position="137"/>
    </location>
</feature>
<evidence type="ECO:0000256" key="5">
    <source>
        <dbReference type="ARBA" id="ARBA00022692"/>
    </source>
</evidence>
<evidence type="ECO:0000256" key="7">
    <source>
        <dbReference type="ARBA" id="ARBA00023136"/>
    </source>
</evidence>
<dbReference type="SUPFAM" id="SSF103473">
    <property type="entry name" value="MFS general substrate transporter"/>
    <property type="match status" value="2"/>
</dbReference>
<feature type="transmembrane region" description="Helical" evidence="8">
    <location>
        <begin position="334"/>
        <end position="354"/>
    </location>
</feature>
<dbReference type="PANTHER" id="PTHR48021">
    <property type="match status" value="1"/>
</dbReference>
<feature type="transmembrane region" description="Helical" evidence="8">
    <location>
        <begin position="546"/>
        <end position="568"/>
    </location>
</feature>
<feature type="transmembrane region" description="Helical" evidence="8">
    <location>
        <begin position="656"/>
        <end position="678"/>
    </location>
</feature>
<dbReference type="InterPro" id="IPR050549">
    <property type="entry name" value="MFS_Trehalose_Transporter"/>
</dbReference>
<feature type="non-terminal residue" evidence="10">
    <location>
        <position position="1"/>
    </location>
</feature>
<dbReference type="EMBL" id="KK852657">
    <property type="protein sequence ID" value="KDR19184.1"/>
    <property type="molecule type" value="Genomic_DNA"/>
</dbReference>
<evidence type="ECO:0000256" key="8">
    <source>
        <dbReference type="SAM" id="Phobius"/>
    </source>
</evidence>
<evidence type="ECO:0000259" key="9">
    <source>
        <dbReference type="PROSITE" id="PS50850"/>
    </source>
</evidence>
<dbReference type="FunFam" id="1.20.1250.20:FF:000218">
    <property type="entry name" value="facilitated trehalose transporter Tret1"/>
    <property type="match status" value="2"/>
</dbReference>
<feature type="transmembrane region" description="Helical" evidence="8">
    <location>
        <begin position="414"/>
        <end position="437"/>
    </location>
</feature>
<feature type="transmembrane region" description="Helical" evidence="8">
    <location>
        <begin position="56"/>
        <end position="77"/>
    </location>
</feature>
<feature type="transmembrane region" description="Helical" evidence="8">
    <location>
        <begin position="211"/>
        <end position="229"/>
    </location>
</feature>
<keyword evidence="4 10" id="KW-0762">Sugar transport</keyword>
<keyword evidence="3" id="KW-1003">Cell membrane</keyword>
<feature type="transmembrane region" description="Helical" evidence="8">
    <location>
        <begin position="374"/>
        <end position="393"/>
    </location>
</feature>
<dbReference type="InterPro" id="IPR005829">
    <property type="entry name" value="Sugar_transporter_CS"/>
</dbReference>
<feature type="transmembrane region" description="Helical" evidence="8">
    <location>
        <begin position="747"/>
        <end position="771"/>
    </location>
</feature>
<feature type="transmembrane region" description="Helical" evidence="8">
    <location>
        <begin position="270"/>
        <end position="289"/>
    </location>
</feature>
<name>A0A067RG37_ZOONE</name>
<evidence type="ECO:0000256" key="3">
    <source>
        <dbReference type="ARBA" id="ARBA00022475"/>
    </source>
</evidence>
<dbReference type="eggNOG" id="KOG0254">
    <property type="taxonomic scope" value="Eukaryota"/>
</dbReference>
<proteinExistence type="predicted"/>
<dbReference type="InterPro" id="IPR005828">
    <property type="entry name" value="MFS_sugar_transport-like"/>
</dbReference>
<evidence type="ECO:0000313" key="10">
    <source>
        <dbReference type="EMBL" id="KDR19184.1"/>
    </source>
</evidence>
<keyword evidence="2" id="KW-0813">Transport</keyword>
<feature type="transmembrane region" description="Helical" evidence="8">
    <location>
        <begin position="486"/>
        <end position="504"/>
    </location>
</feature>
<feature type="non-terminal residue" evidence="10">
    <location>
        <position position="859"/>
    </location>
</feature>
<dbReference type="Pfam" id="PF00083">
    <property type="entry name" value="Sugar_tr"/>
    <property type="match status" value="2"/>
</dbReference>
<reference evidence="10 11" key="1">
    <citation type="journal article" date="2014" name="Nat. Commun.">
        <title>Molecular traces of alternative social organization in a termite genome.</title>
        <authorList>
            <person name="Terrapon N."/>
            <person name="Li C."/>
            <person name="Robertson H.M."/>
            <person name="Ji L."/>
            <person name="Meng X."/>
            <person name="Booth W."/>
            <person name="Chen Z."/>
            <person name="Childers C.P."/>
            <person name="Glastad K.M."/>
            <person name="Gokhale K."/>
            <person name="Gowin J."/>
            <person name="Gronenberg W."/>
            <person name="Hermansen R.A."/>
            <person name="Hu H."/>
            <person name="Hunt B.G."/>
            <person name="Huylmans A.K."/>
            <person name="Khalil S.M."/>
            <person name="Mitchell R.D."/>
            <person name="Munoz-Torres M.C."/>
            <person name="Mustard J.A."/>
            <person name="Pan H."/>
            <person name="Reese J.T."/>
            <person name="Scharf M.E."/>
            <person name="Sun F."/>
            <person name="Vogel H."/>
            <person name="Xiao J."/>
            <person name="Yang W."/>
            <person name="Yang Z."/>
            <person name="Yang Z."/>
            <person name="Zhou J."/>
            <person name="Zhu J."/>
            <person name="Brent C.S."/>
            <person name="Elsik C.G."/>
            <person name="Goodisman M.A."/>
            <person name="Liberles D.A."/>
            <person name="Roe R.M."/>
            <person name="Vargo E.L."/>
            <person name="Vilcinskas A."/>
            <person name="Wang J."/>
            <person name="Bornberg-Bauer E."/>
            <person name="Korb J."/>
            <person name="Zhang G."/>
            <person name="Liebig J."/>
        </authorList>
    </citation>
    <scope>NUCLEOTIDE SEQUENCE [LARGE SCALE GENOMIC DNA]</scope>
    <source>
        <tissue evidence="10">Whole organism</tissue>
    </source>
</reference>
<feature type="transmembrane region" description="Helical" evidence="8">
    <location>
        <begin position="824"/>
        <end position="844"/>
    </location>
</feature>
<feature type="transmembrane region" description="Helical" evidence="8">
    <location>
        <begin position="574"/>
        <end position="593"/>
    </location>
</feature>
<feature type="transmembrane region" description="Helical" evidence="8">
    <location>
        <begin position="29"/>
        <end position="50"/>
    </location>
</feature>
<feature type="domain" description="Major facilitator superfamily (MFS) profile" evidence="9">
    <location>
        <begin position="1"/>
        <end position="397"/>
    </location>
</feature>
<dbReference type="PROSITE" id="PS00217">
    <property type="entry name" value="SUGAR_TRANSPORT_2"/>
    <property type="match status" value="2"/>
</dbReference>
<comment type="subcellular location">
    <subcellularLocation>
        <location evidence="1">Cell membrane</location>
        <topology evidence="1">Multi-pass membrane protein</topology>
    </subcellularLocation>
</comment>
<dbReference type="OMA" id="SGFFTHW"/>
<keyword evidence="6 8" id="KW-1133">Transmembrane helix</keyword>
<dbReference type="AlphaFoldDB" id="A0A067RG37"/>
<feature type="domain" description="Major facilitator superfamily (MFS) profile" evidence="9">
    <location>
        <begin position="416"/>
        <end position="848"/>
    </location>
</feature>
<dbReference type="GO" id="GO:0022857">
    <property type="term" value="F:transmembrane transporter activity"/>
    <property type="evidence" value="ECO:0007669"/>
    <property type="project" value="InterPro"/>
</dbReference>
<dbReference type="Gene3D" id="1.20.1250.20">
    <property type="entry name" value="MFS general substrate transporter like domains"/>
    <property type="match status" value="2"/>
</dbReference>
<keyword evidence="5 8" id="KW-0812">Transmembrane</keyword>
<feature type="transmembrane region" description="Helical" evidence="8">
    <location>
        <begin position="510"/>
        <end position="534"/>
    </location>
</feature>
<gene>
    <name evidence="10" type="ORF">L798_06238</name>
</gene>
<keyword evidence="11" id="KW-1185">Reference proteome</keyword>
<feature type="transmembrane region" description="Helical" evidence="8">
    <location>
        <begin position="718"/>
        <end position="735"/>
    </location>
</feature>
<keyword evidence="7 8" id="KW-0472">Membrane</keyword>
<protein>
    <submittedName>
        <fullName evidence="10">Sugar transporter ERD6-like 6</fullName>
    </submittedName>
</protein>
<evidence type="ECO:0000256" key="2">
    <source>
        <dbReference type="ARBA" id="ARBA00022448"/>
    </source>
</evidence>